<dbReference type="SMART" id="SM00448">
    <property type="entry name" value="REC"/>
    <property type="match status" value="1"/>
</dbReference>
<dbReference type="InterPro" id="IPR003594">
    <property type="entry name" value="HATPase_dom"/>
</dbReference>
<reference evidence="7 8" key="1">
    <citation type="submission" date="2013-03" db="EMBL/GenBank/DDBJ databases">
        <title>The Genome Sequence of Capronia coronata CBS 617.96.</title>
        <authorList>
            <consortium name="The Broad Institute Genomics Platform"/>
            <person name="Cuomo C."/>
            <person name="de Hoog S."/>
            <person name="Gorbushina A."/>
            <person name="Walker B."/>
            <person name="Young S.K."/>
            <person name="Zeng Q."/>
            <person name="Gargeya S."/>
            <person name="Fitzgerald M."/>
            <person name="Haas B."/>
            <person name="Abouelleil A."/>
            <person name="Allen A.W."/>
            <person name="Alvarado L."/>
            <person name="Arachchi H.M."/>
            <person name="Berlin A.M."/>
            <person name="Chapman S.B."/>
            <person name="Gainer-Dewar J."/>
            <person name="Goldberg J."/>
            <person name="Griggs A."/>
            <person name="Gujja S."/>
            <person name="Hansen M."/>
            <person name="Howarth C."/>
            <person name="Imamovic A."/>
            <person name="Ireland A."/>
            <person name="Larimer J."/>
            <person name="McCowan C."/>
            <person name="Murphy C."/>
            <person name="Pearson M."/>
            <person name="Poon T.W."/>
            <person name="Priest M."/>
            <person name="Roberts A."/>
            <person name="Saif S."/>
            <person name="Shea T."/>
            <person name="Sisk P."/>
            <person name="Sykes S."/>
            <person name="Wortman J."/>
            <person name="Nusbaum C."/>
            <person name="Birren B."/>
        </authorList>
    </citation>
    <scope>NUCLEOTIDE SEQUENCE [LARGE SCALE GENOMIC DNA]</scope>
    <source>
        <strain evidence="7 8">CBS 617.96</strain>
    </source>
</reference>
<dbReference type="PANTHER" id="PTHR43719:SF31">
    <property type="entry name" value="HISTIDINE KINASE"/>
    <property type="match status" value="1"/>
</dbReference>
<dbReference type="SUPFAM" id="SSF47384">
    <property type="entry name" value="Homodimeric domain of signal transducing histidine kinase"/>
    <property type="match status" value="1"/>
</dbReference>
<comment type="caution">
    <text evidence="7">The sequence shown here is derived from an EMBL/GenBank/DDBJ whole genome shotgun (WGS) entry which is preliminary data.</text>
</comment>
<dbReference type="InterPro" id="IPR000014">
    <property type="entry name" value="PAS"/>
</dbReference>
<keyword evidence="8" id="KW-1185">Reference proteome</keyword>
<organism evidence="7 8">
    <name type="scientific">Capronia coronata CBS 617.96</name>
    <dbReference type="NCBI Taxonomy" id="1182541"/>
    <lineage>
        <taxon>Eukaryota</taxon>
        <taxon>Fungi</taxon>
        <taxon>Dikarya</taxon>
        <taxon>Ascomycota</taxon>
        <taxon>Pezizomycotina</taxon>
        <taxon>Eurotiomycetes</taxon>
        <taxon>Chaetothyriomycetidae</taxon>
        <taxon>Chaetothyriales</taxon>
        <taxon>Herpotrichiellaceae</taxon>
        <taxon>Capronia</taxon>
    </lineage>
</organism>
<dbReference type="CDD" id="cd00082">
    <property type="entry name" value="HisKA"/>
    <property type="match status" value="1"/>
</dbReference>
<dbReference type="AlphaFoldDB" id="W9Y8K0"/>
<protein>
    <recommendedName>
        <fullName evidence="9">Histidine kinase</fullName>
    </recommendedName>
</protein>
<name>W9Y8K0_9EURO</name>
<sequence length="1072" mass="119640">MGMNVFDTVRRDQKFTLQDLGILSSVGPDGKERWTIQLDEGTNSDLNSSQATFNKSTGRWMLTNSEPTKLPILIDEVSTQLSTPFSSQLSLDSSAQSWTQLLPISNEWQWFLTGVDWALTEFGPLGTWPISLRTAVNLLFAEPGPAVIYWGPSLCACFNQRAYEDVTKRLKGHAGIQGRPFKEVWKEVWPDLQPFYDTMQELKHGLENLNVAVYPEQPDGRKEETFWDGALLPIRGENGQITGFYNRATETTTEKISKRRSDTLYAISASPEDANGSVWKHVIDALGTNEQDFPMAFAYSAEDSTSACLLTLRGSLGLPPDGHPLVPERVDIYDGSTGFPFFYRKVKTTHKPVVLHKADGSLPDGLLDGFAWRGYGEAPVTLILVPVSVSTALLGIIVFGWSPRRRYQPADDAFINAICRQVSATIAFAIDREEAHQRAERITMQLAHRERQIREIAEHGPVGMIRVTPDGNIVWANSQFYAITGHSVEDQYEYSFAEVLHPDEREFCMENWSVMVDQHKSIEQEFRLNRKWLPPPTAGNPNPQEENCWILANAFPVMDNGVTHSVVGCVTDISRTKWTEEIQSRLAVEATEARRLQEAFIDVVSHEMRNPLSAITQLADGIASSLDNSHGQKHDSKHAVLDILRENVENARTILLCAAHQKRIIDDVLTLSKLDSQLLSITPVVAQPHAVVDSALTMFHAEFETNSIVVENIADDMYAKCGVDWVSLDPSRLTQIFINLLTNAIKFTKMEQVRKITVRRSAFLTLPPPSLQGVKWFRSDHRRRDITSSGDWGDGDLVYLLFSVSDTGKGMEQEEMARLFHRFQQGTEKTHIKYGGSGLGLFVSRELTENMGGEIGVISAPGKGSTFAFYIEARKAASSQDHAQILKSPTSPAISRRPSLSRRITGPHPQQIHPPLPEEPPPVRVLLVEDNVINTQVLTKQLERMGCTVHTANNGAEALDFLPRLRAWHSQNQSAPESEDPSSNLDIDIDCILMDVEMPVLDGLSCTRRIRELQDQGTLTRQVPIIAITANARAEQIDAAFEAGVDAVLPKPFRAIDVLWKIDELINGDTPA</sequence>
<dbReference type="eggNOG" id="KOG0519">
    <property type="taxonomic scope" value="Eukaryota"/>
</dbReference>
<evidence type="ECO:0008006" key="9">
    <source>
        <dbReference type="Google" id="ProtNLM"/>
    </source>
</evidence>
<dbReference type="SUPFAM" id="SSF55785">
    <property type="entry name" value="PYP-like sensor domain (PAS domain)"/>
    <property type="match status" value="1"/>
</dbReference>
<dbReference type="Gene3D" id="3.40.50.2300">
    <property type="match status" value="1"/>
</dbReference>
<feature type="domain" description="Response regulatory" evidence="5">
    <location>
        <begin position="924"/>
        <end position="1066"/>
    </location>
</feature>
<dbReference type="SUPFAM" id="SSF55781">
    <property type="entry name" value="GAF domain-like"/>
    <property type="match status" value="1"/>
</dbReference>
<dbReference type="PROSITE" id="PS50109">
    <property type="entry name" value="HIS_KIN"/>
    <property type="match status" value="1"/>
</dbReference>
<dbReference type="RefSeq" id="XP_007725388.1">
    <property type="nucleotide sequence ID" value="XM_007727198.1"/>
</dbReference>
<evidence type="ECO:0000256" key="3">
    <source>
        <dbReference type="SAM" id="MobiDB-lite"/>
    </source>
</evidence>
<dbReference type="Gene3D" id="3.30.565.10">
    <property type="entry name" value="Histidine kinase-like ATPase, C-terminal domain"/>
    <property type="match status" value="1"/>
</dbReference>
<dbReference type="GO" id="GO:0006355">
    <property type="term" value="P:regulation of DNA-templated transcription"/>
    <property type="evidence" value="ECO:0007669"/>
    <property type="project" value="InterPro"/>
</dbReference>
<dbReference type="EMBL" id="AMWN01000005">
    <property type="protein sequence ID" value="EXJ85950.1"/>
    <property type="molecule type" value="Genomic_DNA"/>
</dbReference>
<dbReference type="InterPro" id="IPR036097">
    <property type="entry name" value="HisK_dim/P_sf"/>
</dbReference>
<feature type="domain" description="PAS" evidence="6">
    <location>
        <begin position="449"/>
        <end position="525"/>
    </location>
</feature>
<feature type="compositionally biased region" description="Polar residues" evidence="3">
    <location>
        <begin position="881"/>
        <end position="893"/>
    </location>
</feature>
<dbReference type="Pfam" id="PF00989">
    <property type="entry name" value="PAS"/>
    <property type="match status" value="1"/>
</dbReference>
<dbReference type="STRING" id="1182541.W9Y8K0"/>
<dbReference type="GO" id="GO:0000155">
    <property type="term" value="F:phosphorelay sensor kinase activity"/>
    <property type="evidence" value="ECO:0007669"/>
    <property type="project" value="InterPro"/>
</dbReference>
<dbReference type="InterPro" id="IPR003661">
    <property type="entry name" value="HisK_dim/P_dom"/>
</dbReference>
<dbReference type="InterPro" id="IPR013767">
    <property type="entry name" value="PAS_fold"/>
</dbReference>
<gene>
    <name evidence="7" type="ORF">A1O1_06319</name>
</gene>
<dbReference type="InterPro" id="IPR001789">
    <property type="entry name" value="Sig_transdc_resp-reg_receiver"/>
</dbReference>
<dbReference type="CDD" id="cd17546">
    <property type="entry name" value="REC_hyHK_CKI1_RcsC-like"/>
    <property type="match status" value="1"/>
</dbReference>
<dbReference type="CDD" id="cd00130">
    <property type="entry name" value="PAS"/>
    <property type="match status" value="1"/>
</dbReference>
<dbReference type="HOGENOM" id="CLU_000445_82_4_1"/>
<dbReference type="InterPro" id="IPR005467">
    <property type="entry name" value="His_kinase_dom"/>
</dbReference>
<feature type="modified residue" description="4-aspartylphosphate" evidence="2">
    <location>
        <position position="995"/>
    </location>
</feature>
<evidence type="ECO:0000259" key="5">
    <source>
        <dbReference type="PROSITE" id="PS50110"/>
    </source>
</evidence>
<evidence type="ECO:0000259" key="6">
    <source>
        <dbReference type="PROSITE" id="PS50112"/>
    </source>
</evidence>
<dbReference type="InterPro" id="IPR004358">
    <property type="entry name" value="Sig_transdc_His_kin-like_C"/>
</dbReference>
<dbReference type="SMART" id="SM00387">
    <property type="entry name" value="HATPase_c"/>
    <property type="match status" value="1"/>
</dbReference>
<keyword evidence="1 2" id="KW-0597">Phosphoprotein</keyword>
<dbReference type="PROSITE" id="PS50110">
    <property type="entry name" value="RESPONSE_REGULATORY"/>
    <property type="match status" value="1"/>
</dbReference>
<dbReference type="PROSITE" id="PS50112">
    <property type="entry name" value="PAS"/>
    <property type="match status" value="1"/>
</dbReference>
<accession>W9Y8K0</accession>
<dbReference type="PANTHER" id="PTHR43719">
    <property type="entry name" value="TWO-COMPONENT HISTIDINE KINASE"/>
    <property type="match status" value="1"/>
</dbReference>
<dbReference type="Pfam" id="PF02518">
    <property type="entry name" value="HATPase_c"/>
    <property type="match status" value="1"/>
</dbReference>
<evidence type="ECO:0000313" key="7">
    <source>
        <dbReference type="EMBL" id="EXJ85950.1"/>
    </source>
</evidence>
<dbReference type="GeneID" id="19161187"/>
<evidence type="ECO:0000313" key="8">
    <source>
        <dbReference type="Proteomes" id="UP000019484"/>
    </source>
</evidence>
<dbReference type="NCBIfam" id="TIGR00229">
    <property type="entry name" value="sensory_box"/>
    <property type="match status" value="1"/>
</dbReference>
<dbReference type="Pfam" id="PF00072">
    <property type="entry name" value="Response_reg"/>
    <property type="match status" value="1"/>
</dbReference>
<dbReference type="Gene3D" id="3.30.450.20">
    <property type="entry name" value="PAS domain"/>
    <property type="match status" value="2"/>
</dbReference>
<dbReference type="OrthoDB" id="303614at2759"/>
<dbReference type="SMART" id="SM00388">
    <property type="entry name" value="HisKA"/>
    <property type="match status" value="1"/>
</dbReference>
<dbReference type="SMART" id="SM00091">
    <property type="entry name" value="PAS"/>
    <property type="match status" value="1"/>
</dbReference>
<evidence type="ECO:0000256" key="1">
    <source>
        <dbReference type="ARBA" id="ARBA00022553"/>
    </source>
</evidence>
<dbReference type="InterPro" id="IPR050956">
    <property type="entry name" value="2C_system_His_kinase"/>
</dbReference>
<dbReference type="Proteomes" id="UP000019484">
    <property type="component" value="Unassembled WGS sequence"/>
</dbReference>
<proteinExistence type="predicted"/>
<dbReference type="InterPro" id="IPR011006">
    <property type="entry name" value="CheY-like_superfamily"/>
</dbReference>
<evidence type="ECO:0000256" key="2">
    <source>
        <dbReference type="PROSITE-ProRule" id="PRU00169"/>
    </source>
</evidence>
<evidence type="ECO:0000259" key="4">
    <source>
        <dbReference type="PROSITE" id="PS50109"/>
    </source>
</evidence>
<feature type="region of interest" description="Disordered" evidence="3">
    <location>
        <begin position="881"/>
        <end position="918"/>
    </location>
</feature>
<dbReference type="PRINTS" id="PR00344">
    <property type="entry name" value="BCTRLSENSOR"/>
</dbReference>
<dbReference type="SUPFAM" id="SSF55874">
    <property type="entry name" value="ATPase domain of HSP90 chaperone/DNA topoisomerase II/histidine kinase"/>
    <property type="match status" value="1"/>
</dbReference>
<dbReference type="Gene3D" id="1.10.287.130">
    <property type="match status" value="1"/>
</dbReference>
<dbReference type="Pfam" id="PF00512">
    <property type="entry name" value="HisKA"/>
    <property type="match status" value="1"/>
</dbReference>
<feature type="domain" description="Histidine kinase" evidence="4">
    <location>
        <begin position="603"/>
        <end position="875"/>
    </location>
</feature>
<dbReference type="SUPFAM" id="SSF52172">
    <property type="entry name" value="CheY-like"/>
    <property type="match status" value="1"/>
</dbReference>
<dbReference type="InterPro" id="IPR035965">
    <property type="entry name" value="PAS-like_dom_sf"/>
</dbReference>
<dbReference type="InterPro" id="IPR036890">
    <property type="entry name" value="HATPase_C_sf"/>
</dbReference>